<gene>
    <name evidence="14" type="primary">degS_1</name>
    <name evidence="14" type="ORF">HRbin22_00076</name>
</gene>
<feature type="transmembrane region" description="Helical" evidence="11">
    <location>
        <begin position="261"/>
        <end position="285"/>
    </location>
</feature>
<comment type="subcellular location">
    <subcellularLocation>
        <location evidence="2">Membrane</location>
    </subcellularLocation>
</comment>
<dbReference type="CDD" id="cd18774">
    <property type="entry name" value="PDC2_HK_sensor"/>
    <property type="match status" value="1"/>
</dbReference>
<dbReference type="Pfam" id="PF00672">
    <property type="entry name" value="HAMP"/>
    <property type="match status" value="1"/>
</dbReference>
<dbReference type="PANTHER" id="PTHR24421">
    <property type="entry name" value="NITRATE/NITRITE SENSOR PROTEIN NARX-RELATED"/>
    <property type="match status" value="1"/>
</dbReference>
<dbReference type="Gene3D" id="1.20.5.1930">
    <property type="match status" value="1"/>
</dbReference>
<dbReference type="InterPro" id="IPR011712">
    <property type="entry name" value="Sig_transdc_His_kin_sub3_dim/P"/>
</dbReference>
<dbReference type="Pfam" id="PF02518">
    <property type="entry name" value="HATPase_c"/>
    <property type="match status" value="1"/>
</dbReference>
<protein>
    <recommendedName>
        <fullName evidence="3">histidine kinase</fullName>
        <ecNumber evidence="3">2.7.13.3</ecNumber>
    </recommendedName>
</protein>
<keyword evidence="8" id="KW-0067">ATP-binding</keyword>
<dbReference type="InterPro" id="IPR036890">
    <property type="entry name" value="HATPase_C_sf"/>
</dbReference>
<dbReference type="InterPro" id="IPR003660">
    <property type="entry name" value="HAMP_dom"/>
</dbReference>
<keyword evidence="7 14" id="KW-0418">Kinase</keyword>
<keyword evidence="11" id="KW-1133">Transmembrane helix</keyword>
<evidence type="ECO:0000313" key="15">
    <source>
        <dbReference type="Proteomes" id="UP000236642"/>
    </source>
</evidence>
<evidence type="ECO:0000256" key="1">
    <source>
        <dbReference type="ARBA" id="ARBA00000085"/>
    </source>
</evidence>
<name>A0A2H5Y324_9CHLR</name>
<keyword evidence="5 14" id="KW-0808">Transferase</keyword>
<evidence type="ECO:0000256" key="10">
    <source>
        <dbReference type="SAM" id="Coils"/>
    </source>
</evidence>
<sequence>MRPLRGLFTQVFLWALLPLILILLGVAFSSTALHQRAMRSMVAERDARVARSVAAALSEGLHRRQRILQFLLDRMVEGTPSKPVLPALHPSAVDFDLGLALLDLEDRRSIAESGSLRADPRDLLDLLARRPGEPVFLPGDFGGTPGIWIGLARGRWGAVGAVSFDALGWTALQEAARTGPRAVVYLVDPEGTAIASTVPSGRGRSLQAHGGVAAALRGEAGVIFHRSPETSEEHVAAYAPIPAARWAFLIEEPWIDVVAPWLRYTLLAPLVILAITAVSLLALYASMWRIVRPLQTLGQRAIRLAWGDFEAIRSPVGGVEEIRELQRALQEMAEQIRRYQRGMQDYIAAMTRAQEEERLRLARELHDETIQSLVVLAQRIRMLDLALPATEEMQPAREQLQALSTMIRQILQGIRRLIRDLRPLDLEELGLVPALELLVRSTGAEGLEISLEVSGEERRLPPEVELAVYRIAQAALSNVIRHARAQHARLHLEFGPEGVTLTVEDDGQGFEPPEFPGELALRGHFGLMGMYERATRLGGHFSIRSAPGQGTRIVVFLPGRS</sequence>
<feature type="domain" description="Histidine kinase" evidence="12">
    <location>
        <begin position="364"/>
        <end position="561"/>
    </location>
</feature>
<evidence type="ECO:0000256" key="11">
    <source>
        <dbReference type="SAM" id="Phobius"/>
    </source>
</evidence>
<keyword evidence="6" id="KW-0547">Nucleotide-binding</keyword>
<dbReference type="InterPro" id="IPR005467">
    <property type="entry name" value="His_kinase_dom"/>
</dbReference>
<evidence type="ECO:0000256" key="4">
    <source>
        <dbReference type="ARBA" id="ARBA00022553"/>
    </source>
</evidence>
<dbReference type="Proteomes" id="UP000236642">
    <property type="component" value="Unassembled WGS sequence"/>
</dbReference>
<dbReference type="Gene3D" id="3.30.565.10">
    <property type="entry name" value="Histidine kinase-like ATPase, C-terminal domain"/>
    <property type="match status" value="1"/>
</dbReference>
<evidence type="ECO:0000256" key="3">
    <source>
        <dbReference type="ARBA" id="ARBA00012438"/>
    </source>
</evidence>
<dbReference type="GO" id="GO:0005524">
    <property type="term" value="F:ATP binding"/>
    <property type="evidence" value="ECO:0007669"/>
    <property type="project" value="UniProtKB-KW"/>
</dbReference>
<evidence type="ECO:0000256" key="5">
    <source>
        <dbReference type="ARBA" id="ARBA00022679"/>
    </source>
</evidence>
<dbReference type="Pfam" id="PF07730">
    <property type="entry name" value="HisKA_3"/>
    <property type="match status" value="1"/>
</dbReference>
<evidence type="ECO:0000256" key="9">
    <source>
        <dbReference type="ARBA" id="ARBA00023012"/>
    </source>
</evidence>
<evidence type="ECO:0000256" key="8">
    <source>
        <dbReference type="ARBA" id="ARBA00022840"/>
    </source>
</evidence>
<dbReference type="Gene3D" id="6.10.340.10">
    <property type="match status" value="1"/>
</dbReference>
<dbReference type="SMART" id="SM00387">
    <property type="entry name" value="HATPase_c"/>
    <property type="match status" value="1"/>
</dbReference>
<dbReference type="PANTHER" id="PTHR24421:SF10">
    <property type="entry name" value="NITRATE_NITRITE SENSOR PROTEIN NARQ"/>
    <property type="match status" value="1"/>
</dbReference>
<evidence type="ECO:0000259" key="12">
    <source>
        <dbReference type="PROSITE" id="PS50109"/>
    </source>
</evidence>
<dbReference type="SUPFAM" id="SSF158472">
    <property type="entry name" value="HAMP domain-like"/>
    <property type="match status" value="1"/>
</dbReference>
<dbReference type="GO" id="GO:0016020">
    <property type="term" value="C:membrane"/>
    <property type="evidence" value="ECO:0007669"/>
    <property type="project" value="UniProtKB-SubCell"/>
</dbReference>
<dbReference type="SMART" id="SM00304">
    <property type="entry name" value="HAMP"/>
    <property type="match status" value="1"/>
</dbReference>
<evidence type="ECO:0000256" key="6">
    <source>
        <dbReference type="ARBA" id="ARBA00022741"/>
    </source>
</evidence>
<keyword evidence="4" id="KW-0597">Phosphoprotein</keyword>
<reference evidence="15" key="1">
    <citation type="submission" date="2017-09" db="EMBL/GenBank/DDBJ databases">
        <title>Metaegenomics of thermophilic ammonia-oxidizing enrichment culture.</title>
        <authorList>
            <person name="Kato S."/>
            <person name="Suzuki K."/>
        </authorList>
    </citation>
    <scope>NUCLEOTIDE SEQUENCE [LARGE SCALE GENOMIC DNA]</scope>
</reference>
<accession>A0A2H5Y324</accession>
<comment type="caution">
    <text evidence="14">The sequence shown here is derived from an EMBL/GenBank/DDBJ whole genome shotgun (WGS) entry which is preliminary data.</text>
</comment>
<dbReference type="AlphaFoldDB" id="A0A2H5Y324"/>
<dbReference type="GO" id="GO:0046983">
    <property type="term" value="F:protein dimerization activity"/>
    <property type="evidence" value="ECO:0007669"/>
    <property type="project" value="InterPro"/>
</dbReference>
<evidence type="ECO:0000256" key="7">
    <source>
        <dbReference type="ARBA" id="ARBA00022777"/>
    </source>
</evidence>
<evidence type="ECO:0000313" key="14">
    <source>
        <dbReference type="EMBL" id="GBD07850.1"/>
    </source>
</evidence>
<keyword evidence="9" id="KW-0902">Two-component regulatory system</keyword>
<dbReference type="PROSITE" id="PS50885">
    <property type="entry name" value="HAMP"/>
    <property type="match status" value="1"/>
</dbReference>
<dbReference type="InterPro" id="IPR050482">
    <property type="entry name" value="Sensor_HK_TwoCompSys"/>
</dbReference>
<evidence type="ECO:0000256" key="2">
    <source>
        <dbReference type="ARBA" id="ARBA00004370"/>
    </source>
</evidence>
<dbReference type="InterPro" id="IPR003594">
    <property type="entry name" value="HATPase_dom"/>
</dbReference>
<dbReference type="GO" id="GO:0000155">
    <property type="term" value="F:phosphorelay sensor kinase activity"/>
    <property type="evidence" value="ECO:0007669"/>
    <property type="project" value="InterPro"/>
</dbReference>
<keyword evidence="11" id="KW-0812">Transmembrane</keyword>
<feature type="coiled-coil region" evidence="10">
    <location>
        <begin position="322"/>
        <end position="356"/>
    </location>
</feature>
<dbReference type="PROSITE" id="PS50109">
    <property type="entry name" value="HIS_KIN"/>
    <property type="match status" value="1"/>
</dbReference>
<proteinExistence type="predicted"/>
<dbReference type="CDD" id="cd16917">
    <property type="entry name" value="HATPase_UhpB-NarQ-NarX-like"/>
    <property type="match status" value="1"/>
</dbReference>
<dbReference type="EC" id="2.7.13.3" evidence="3"/>
<comment type="catalytic activity">
    <reaction evidence="1">
        <text>ATP + protein L-histidine = ADP + protein N-phospho-L-histidine.</text>
        <dbReference type="EC" id="2.7.13.3"/>
    </reaction>
</comment>
<keyword evidence="10" id="KW-0175">Coiled coil</keyword>
<keyword evidence="11" id="KW-0472">Membrane</keyword>
<dbReference type="SUPFAM" id="SSF55874">
    <property type="entry name" value="ATPase domain of HSP90 chaperone/DNA topoisomerase II/histidine kinase"/>
    <property type="match status" value="1"/>
</dbReference>
<evidence type="ECO:0000259" key="13">
    <source>
        <dbReference type="PROSITE" id="PS50885"/>
    </source>
</evidence>
<dbReference type="CDD" id="cd06225">
    <property type="entry name" value="HAMP"/>
    <property type="match status" value="1"/>
</dbReference>
<organism evidence="14 15">
    <name type="scientific">Candidatus Thermoflexus japonica</name>
    <dbReference type="NCBI Taxonomy" id="2035417"/>
    <lineage>
        <taxon>Bacteria</taxon>
        <taxon>Bacillati</taxon>
        <taxon>Chloroflexota</taxon>
        <taxon>Thermoflexia</taxon>
        <taxon>Thermoflexales</taxon>
        <taxon>Thermoflexaceae</taxon>
        <taxon>Thermoflexus</taxon>
    </lineage>
</organism>
<dbReference type="EMBL" id="BEHY01000001">
    <property type="protein sequence ID" value="GBD07850.1"/>
    <property type="molecule type" value="Genomic_DNA"/>
</dbReference>
<feature type="domain" description="HAMP" evidence="13">
    <location>
        <begin position="288"/>
        <end position="341"/>
    </location>
</feature>